<keyword evidence="4" id="KW-1185">Reference proteome</keyword>
<feature type="transmembrane region" description="Helical" evidence="1">
    <location>
        <begin position="192"/>
        <end position="213"/>
    </location>
</feature>
<reference evidence="3 4" key="1">
    <citation type="submission" date="2017-07" db="EMBL/GenBank/DDBJ databases">
        <authorList>
            <person name="Sun Z.S."/>
            <person name="Albrecht U."/>
            <person name="Echele G."/>
            <person name="Lee C.C."/>
        </authorList>
    </citation>
    <scope>NUCLEOTIDE SEQUENCE [LARGE SCALE GENOMIC DNA]</scope>
    <source>
        <strain evidence="4">type strain: KCTC 22618</strain>
    </source>
</reference>
<keyword evidence="1" id="KW-0812">Transmembrane</keyword>
<evidence type="ECO:0000256" key="1">
    <source>
        <dbReference type="SAM" id="Phobius"/>
    </source>
</evidence>
<dbReference type="Proteomes" id="UP000215214">
    <property type="component" value="Chromosome TJEJU"/>
</dbReference>
<dbReference type="AlphaFoldDB" id="A0A238UBX1"/>
<dbReference type="EMBL" id="LT899436">
    <property type="protein sequence ID" value="SNR15974.1"/>
    <property type="molecule type" value="Genomic_DNA"/>
</dbReference>
<proteinExistence type="predicted"/>
<dbReference type="GO" id="GO:0080120">
    <property type="term" value="P:CAAX-box protein maturation"/>
    <property type="evidence" value="ECO:0007669"/>
    <property type="project" value="UniProtKB-ARBA"/>
</dbReference>
<name>A0A238UBX1_9FLAO</name>
<feature type="domain" description="CAAX prenyl protease 2/Lysostaphin resistance protein A-like" evidence="2">
    <location>
        <begin position="108"/>
        <end position="205"/>
    </location>
</feature>
<feature type="transmembrane region" description="Helical" evidence="1">
    <location>
        <begin position="106"/>
        <end position="125"/>
    </location>
</feature>
<feature type="transmembrane region" description="Helical" evidence="1">
    <location>
        <begin position="165"/>
        <end position="185"/>
    </location>
</feature>
<keyword evidence="1" id="KW-1133">Transmembrane helix</keyword>
<dbReference type="GO" id="GO:0004175">
    <property type="term" value="F:endopeptidase activity"/>
    <property type="evidence" value="ECO:0007669"/>
    <property type="project" value="UniProtKB-ARBA"/>
</dbReference>
<sequence>MKKTTIIIIILSLSYCIHFLLSNTIFSNLTTTLNKYLHHISLSYFIKCLLVGMPLFLGVGLIHNFKNFFDSLGLKKPSITLFYFSLISTFPMLIGYYLTFDFNSEITITAIINGAIIAAFIEEIIFRGILFGQLFRFTKIGFLPTVIFSSLIFATGHLYQSNDLIILLGIFFTTLLGGILFSWVYVEWNFNLWSSIFLHLLMNLFWLLFSVSSNAFGNIYANIFRIVTIFLIIFLTILYKRKNKIPLKINKDTIWFKKTK</sequence>
<dbReference type="InterPro" id="IPR003675">
    <property type="entry name" value="Rce1/LyrA-like_dom"/>
</dbReference>
<feature type="transmembrane region" description="Helical" evidence="1">
    <location>
        <begin position="81"/>
        <end position="100"/>
    </location>
</feature>
<evidence type="ECO:0000313" key="4">
    <source>
        <dbReference type="Proteomes" id="UP000215214"/>
    </source>
</evidence>
<protein>
    <recommendedName>
        <fullName evidence="2">CAAX prenyl protease 2/Lysostaphin resistance protein A-like domain-containing protein</fullName>
    </recommendedName>
</protein>
<dbReference type="Pfam" id="PF02517">
    <property type="entry name" value="Rce1-like"/>
    <property type="match status" value="1"/>
</dbReference>
<accession>A0A238UBX1</accession>
<evidence type="ECO:0000313" key="3">
    <source>
        <dbReference type="EMBL" id="SNR15974.1"/>
    </source>
</evidence>
<gene>
    <name evidence="3" type="ORF">TJEJU_2288</name>
</gene>
<dbReference type="KEGG" id="tje:TJEJU_2288"/>
<feature type="transmembrane region" description="Helical" evidence="1">
    <location>
        <begin position="137"/>
        <end position="159"/>
    </location>
</feature>
<keyword evidence="1" id="KW-0472">Membrane</keyword>
<organism evidence="3 4">
    <name type="scientific">Tenacibaculum jejuense</name>
    <dbReference type="NCBI Taxonomy" id="584609"/>
    <lineage>
        <taxon>Bacteria</taxon>
        <taxon>Pseudomonadati</taxon>
        <taxon>Bacteroidota</taxon>
        <taxon>Flavobacteriia</taxon>
        <taxon>Flavobacteriales</taxon>
        <taxon>Flavobacteriaceae</taxon>
        <taxon>Tenacibaculum</taxon>
    </lineage>
</organism>
<feature type="transmembrane region" description="Helical" evidence="1">
    <location>
        <begin position="40"/>
        <end position="61"/>
    </location>
</feature>
<evidence type="ECO:0000259" key="2">
    <source>
        <dbReference type="Pfam" id="PF02517"/>
    </source>
</evidence>
<feature type="transmembrane region" description="Helical" evidence="1">
    <location>
        <begin position="219"/>
        <end position="239"/>
    </location>
</feature>